<dbReference type="HAMAP" id="MF_00301">
    <property type="entry name" value="Homoser_kinase_2"/>
    <property type="match status" value="1"/>
</dbReference>
<evidence type="ECO:0000256" key="2">
    <source>
        <dbReference type="ARBA" id="ARBA00022679"/>
    </source>
</evidence>
<dbReference type="Gene3D" id="3.30.200.20">
    <property type="entry name" value="Phosphorylase Kinase, domain 1"/>
    <property type="match status" value="1"/>
</dbReference>
<evidence type="ECO:0000259" key="10">
    <source>
        <dbReference type="Pfam" id="PF01636"/>
    </source>
</evidence>
<dbReference type="InterPro" id="IPR050249">
    <property type="entry name" value="Pseudomonas-type_ThrB"/>
</dbReference>
<keyword evidence="12" id="KW-1185">Reference proteome</keyword>
<evidence type="ECO:0000256" key="7">
    <source>
        <dbReference type="ARBA" id="ARBA00038240"/>
    </source>
</evidence>
<dbReference type="RefSeq" id="WP_221597857.1">
    <property type="nucleotide sequence ID" value="NZ_JAIGNQ010000002.1"/>
</dbReference>
<keyword evidence="6 8" id="KW-0067">ATP-binding</keyword>
<gene>
    <name evidence="8 11" type="primary">thrB</name>
    <name evidence="11" type="ORF">K3177_08245</name>
</gene>
<dbReference type="InterPro" id="IPR002575">
    <property type="entry name" value="Aminoglycoside_PTrfase"/>
</dbReference>
<dbReference type="Proteomes" id="UP000776651">
    <property type="component" value="Unassembled WGS sequence"/>
</dbReference>
<accession>A0ABS7JEN5</accession>
<dbReference type="NCBIfam" id="NF003558">
    <property type="entry name" value="PRK05231.1"/>
    <property type="match status" value="1"/>
</dbReference>
<dbReference type="InterPro" id="IPR005280">
    <property type="entry name" value="Homoserine_kinase_II"/>
</dbReference>
<protein>
    <recommendedName>
        <fullName evidence="8 9">Homoserine kinase</fullName>
        <shortName evidence="8">HK</shortName>
        <shortName evidence="8">HSK</shortName>
        <ecNumber evidence="8 9">2.7.1.39</ecNumber>
    </recommendedName>
</protein>
<dbReference type="PANTHER" id="PTHR21064">
    <property type="entry name" value="AMINOGLYCOSIDE PHOSPHOTRANSFERASE DOMAIN-CONTAINING PROTEIN-RELATED"/>
    <property type="match status" value="1"/>
</dbReference>
<feature type="domain" description="Aminoglycoside phosphotransferase" evidence="10">
    <location>
        <begin position="27"/>
        <end position="258"/>
    </location>
</feature>
<dbReference type="EC" id="2.7.1.39" evidence="8 9"/>
<evidence type="ECO:0000313" key="11">
    <source>
        <dbReference type="EMBL" id="MBX7488503.1"/>
    </source>
</evidence>
<dbReference type="Gene3D" id="3.90.1200.10">
    <property type="match status" value="1"/>
</dbReference>
<comment type="catalytic activity">
    <reaction evidence="8">
        <text>L-homoserine + ATP = O-phospho-L-homoserine + ADP + H(+)</text>
        <dbReference type="Rhea" id="RHEA:13985"/>
        <dbReference type="ChEBI" id="CHEBI:15378"/>
        <dbReference type="ChEBI" id="CHEBI:30616"/>
        <dbReference type="ChEBI" id="CHEBI:57476"/>
        <dbReference type="ChEBI" id="CHEBI:57590"/>
        <dbReference type="ChEBI" id="CHEBI:456216"/>
        <dbReference type="EC" id="2.7.1.39"/>
    </reaction>
</comment>
<evidence type="ECO:0000256" key="4">
    <source>
        <dbReference type="ARBA" id="ARBA00022741"/>
    </source>
</evidence>
<dbReference type="GO" id="GO:0004413">
    <property type="term" value="F:homoserine kinase activity"/>
    <property type="evidence" value="ECO:0007669"/>
    <property type="project" value="UniProtKB-EC"/>
</dbReference>
<evidence type="ECO:0000256" key="5">
    <source>
        <dbReference type="ARBA" id="ARBA00022777"/>
    </source>
</evidence>
<keyword evidence="5 8" id="KW-0418">Kinase</keyword>
<dbReference type="InterPro" id="IPR011009">
    <property type="entry name" value="Kinase-like_dom_sf"/>
</dbReference>
<keyword evidence="4 8" id="KW-0547">Nucleotide-binding</keyword>
<dbReference type="Pfam" id="PF01636">
    <property type="entry name" value="APH"/>
    <property type="match status" value="1"/>
</dbReference>
<dbReference type="NCBIfam" id="TIGR00938">
    <property type="entry name" value="thrB_alt"/>
    <property type="match status" value="1"/>
</dbReference>
<evidence type="ECO:0000256" key="3">
    <source>
        <dbReference type="ARBA" id="ARBA00022697"/>
    </source>
</evidence>
<evidence type="ECO:0000256" key="1">
    <source>
        <dbReference type="ARBA" id="ARBA00022605"/>
    </source>
</evidence>
<evidence type="ECO:0000256" key="8">
    <source>
        <dbReference type="HAMAP-Rule" id="MF_00301"/>
    </source>
</evidence>
<name>A0ABS7JEN5_9SPHN</name>
<comment type="caution">
    <text evidence="11">The sequence shown here is derived from an EMBL/GenBank/DDBJ whole genome shotgun (WGS) entry which is preliminary data.</text>
</comment>
<dbReference type="PANTHER" id="PTHR21064:SF6">
    <property type="entry name" value="AMINOGLYCOSIDE PHOSPHOTRANSFERASE DOMAIN-CONTAINING PROTEIN"/>
    <property type="match status" value="1"/>
</dbReference>
<evidence type="ECO:0000256" key="6">
    <source>
        <dbReference type="ARBA" id="ARBA00022840"/>
    </source>
</evidence>
<dbReference type="CDD" id="cd05153">
    <property type="entry name" value="HomoserineK_II"/>
    <property type="match status" value="1"/>
</dbReference>
<dbReference type="EMBL" id="JAIGNQ010000002">
    <property type="protein sequence ID" value="MBX7488503.1"/>
    <property type="molecule type" value="Genomic_DNA"/>
</dbReference>
<reference evidence="11 12" key="1">
    <citation type="submission" date="2021-08" db="EMBL/GenBank/DDBJ databases">
        <title>Comparative Genomics Analysis of the Genus Qipengyuania Reveals Extensive Genetic Diversity and Metabolic Versatility, Including the Description of Fifteen Novel Species.</title>
        <authorList>
            <person name="Liu Y."/>
        </authorList>
    </citation>
    <scope>NUCLEOTIDE SEQUENCE [LARGE SCALE GENOMIC DNA]</scope>
    <source>
        <strain evidence="11 12">GH25</strain>
    </source>
</reference>
<dbReference type="SUPFAM" id="SSF56112">
    <property type="entry name" value="Protein kinase-like (PK-like)"/>
    <property type="match status" value="1"/>
</dbReference>
<comment type="similarity">
    <text evidence="7 8">Belongs to the pseudomonas-type ThrB family.</text>
</comment>
<evidence type="ECO:0000313" key="12">
    <source>
        <dbReference type="Proteomes" id="UP000776651"/>
    </source>
</evidence>
<sequence length="318" mass="34662">MAVYTHLGAEDLARLIAEYDAGRLVSAKGIAEGVSNSNWLIETTQARYILTMYERRIELADLPFFLALLDHLSETGCPVPRTIHDRSGAPFRMVGEKAAALIEFLPGVSPTTPDPHQARAVGSALAQIHLAAGNFAMSRPNDLGPQQTSAILHECGADALASIDPSLPGILDIATGIGRSWPNDLPLSIIHSDLFPDNVLMLGDRVTGMIDFYFACTGAMAYDLAVTHTAWCFDQSGKHLNQALGAALLEGYDSVRPLNKSERDHLPLLAQGACLRFIASRAQDWLDTPADALVRRKDPMDFVHRLEFYRDKGHSAFS</sequence>
<comment type="pathway">
    <text evidence="8">Amino-acid biosynthesis; L-threonine biosynthesis; L-threonine from L-aspartate: step 4/5.</text>
</comment>
<organism evidence="11 12">
    <name type="scientific">Qipengyuania pacifica</name>
    <dbReference type="NCBI Taxonomy" id="2860199"/>
    <lineage>
        <taxon>Bacteria</taxon>
        <taxon>Pseudomonadati</taxon>
        <taxon>Pseudomonadota</taxon>
        <taxon>Alphaproteobacteria</taxon>
        <taxon>Sphingomonadales</taxon>
        <taxon>Erythrobacteraceae</taxon>
        <taxon>Qipengyuania</taxon>
    </lineage>
</organism>
<evidence type="ECO:0000256" key="9">
    <source>
        <dbReference type="NCBIfam" id="TIGR00938"/>
    </source>
</evidence>
<keyword evidence="3 8" id="KW-0791">Threonine biosynthesis</keyword>
<keyword evidence="1 8" id="KW-0028">Amino-acid biosynthesis</keyword>
<keyword evidence="2 8" id="KW-0808">Transferase</keyword>
<proteinExistence type="inferred from homology"/>